<dbReference type="PaxDb" id="3827-XP_004511298.1"/>
<dbReference type="PANTHER" id="PTHR36758">
    <property type="entry name" value="OS01G0342800 PROTEIN"/>
    <property type="match status" value="1"/>
</dbReference>
<reference evidence="3" key="2">
    <citation type="submission" date="2025-08" db="UniProtKB">
        <authorList>
            <consortium name="RefSeq"/>
        </authorList>
    </citation>
    <scope>IDENTIFICATION</scope>
    <source>
        <tissue evidence="3">Etiolated seedlings</tissue>
    </source>
</reference>
<sequence>MEKAVRAYAEVLRLVRRLPKDSRGYYAKYARENFVNYREVDPSDSSTLHDLFQRTYTHSLWVLHKYSVDESAADKLKGICCA</sequence>
<accession>A0A1S2YX05</accession>
<protein>
    <submittedName>
        <fullName evidence="3">LYR motif-containing protein At3g19508</fullName>
    </submittedName>
</protein>
<keyword evidence="2" id="KW-1185">Reference proteome</keyword>
<dbReference type="InterPro" id="IPR045291">
    <property type="entry name" value="Complex1_LYR_LYRM9"/>
</dbReference>
<dbReference type="eggNOG" id="ENOG502S44B">
    <property type="taxonomic scope" value="Eukaryota"/>
</dbReference>
<dbReference type="OrthoDB" id="190541at2759"/>
<dbReference type="PANTHER" id="PTHR36758:SF1">
    <property type="entry name" value="OS01G0342800 PROTEIN"/>
    <property type="match status" value="1"/>
</dbReference>
<dbReference type="STRING" id="3827.A0A1S2YX05"/>
<dbReference type="CDD" id="cd20269">
    <property type="entry name" value="Complex1_LYR_LYRM9"/>
    <property type="match status" value="1"/>
</dbReference>
<dbReference type="GeneID" id="101491728"/>
<evidence type="ECO:0000313" key="3">
    <source>
        <dbReference type="RefSeq" id="XP_004511298.1"/>
    </source>
</evidence>
<comment type="similarity">
    <text evidence="1">Belongs to the complex I LYR family. LYRM9 subfamily.</text>
</comment>
<proteinExistence type="inferred from homology"/>
<reference evidence="2" key="1">
    <citation type="journal article" date="2013" name="Nat. Biotechnol.">
        <title>Draft genome sequence of chickpea (Cicer arietinum) provides a resource for trait improvement.</title>
        <authorList>
            <person name="Varshney R.K."/>
            <person name="Song C."/>
            <person name="Saxena R.K."/>
            <person name="Azam S."/>
            <person name="Yu S."/>
            <person name="Sharpe A.G."/>
            <person name="Cannon S."/>
            <person name="Baek J."/>
            <person name="Rosen B.D."/>
            <person name="Tar'an B."/>
            <person name="Millan T."/>
            <person name="Zhang X."/>
            <person name="Ramsay L.D."/>
            <person name="Iwata A."/>
            <person name="Wang Y."/>
            <person name="Nelson W."/>
            <person name="Farmer A.D."/>
            <person name="Gaur P.M."/>
            <person name="Soderlund C."/>
            <person name="Penmetsa R.V."/>
            <person name="Xu C."/>
            <person name="Bharti A.K."/>
            <person name="He W."/>
            <person name="Winter P."/>
            <person name="Zhao S."/>
            <person name="Hane J.K."/>
            <person name="Carrasquilla-Garcia N."/>
            <person name="Condie J.A."/>
            <person name="Upadhyaya H.D."/>
            <person name="Luo M.C."/>
            <person name="Thudi M."/>
            <person name="Gowda C.L."/>
            <person name="Singh N.P."/>
            <person name="Lichtenzveig J."/>
            <person name="Gali K.K."/>
            <person name="Rubio J."/>
            <person name="Nadarajan N."/>
            <person name="Dolezel J."/>
            <person name="Bansal K.C."/>
            <person name="Xu X."/>
            <person name="Edwards D."/>
            <person name="Zhang G."/>
            <person name="Kahl G."/>
            <person name="Gil J."/>
            <person name="Singh K.B."/>
            <person name="Datta S.K."/>
            <person name="Jackson S.A."/>
            <person name="Wang J."/>
            <person name="Cook D.R."/>
        </authorList>
    </citation>
    <scope>NUCLEOTIDE SEQUENCE [LARGE SCALE GENOMIC DNA]</scope>
    <source>
        <strain evidence="2">cv. CDC Frontier</strain>
    </source>
</reference>
<evidence type="ECO:0000256" key="1">
    <source>
        <dbReference type="ARBA" id="ARBA00025757"/>
    </source>
</evidence>
<gene>
    <name evidence="3" type="primary">LOC101491728</name>
</gene>
<dbReference type="AlphaFoldDB" id="A0A1S2YX05"/>
<organism evidence="2 3">
    <name type="scientific">Cicer arietinum</name>
    <name type="common">Chickpea</name>
    <name type="synonym">Garbanzo</name>
    <dbReference type="NCBI Taxonomy" id="3827"/>
    <lineage>
        <taxon>Eukaryota</taxon>
        <taxon>Viridiplantae</taxon>
        <taxon>Streptophyta</taxon>
        <taxon>Embryophyta</taxon>
        <taxon>Tracheophyta</taxon>
        <taxon>Spermatophyta</taxon>
        <taxon>Magnoliopsida</taxon>
        <taxon>eudicotyledons</taxon>
        <taxon>Gunneridae</taxon>
        <taxon>Pentapetalae</taxon>
        <taxon>rosids</taxon>
        <taxon>fabids</taxon>
        <taxon>Fabales</taxon>
        <taxon>Fabaceae</taxon>
        <taxon>Papilionoideae</taxon>
        <taxon>50 kb inversion clade</taxon>
        <taxon>NPAAA clade</taxon>
        <taxon>Hologalegina</taxon>
        <taxon>IRL clade</taxon>
        <taxon>Cicereae</taxon>
        <taxon>Cicer</taxon>
    </lineage>
</organism>
<name>A0A1S2YX05_CICAR</name>
<dbReference type="KEGG" id="cam:101491728"/>
<dbReference type="RefSeq" id="XP_004511298.1">
    <property type="nucleotide sequence ID" value="XM_004511241.3"/>
</dbReference>
<evidence type="ECO:0000313" key="2">
    <source>
        <dbReference type="Proteomes" id="UP000087171"/>
    </source>
</evidence>
<dbReference type="Proteomes" id="UP000087171">
    <property type="component" value="Chromosome Ca8"/>
</dbReference>